<dbReference type="KEGG" id="bpg:Bathy12g00890"/>
<sequence length="326" mass="35809">MSGHARALLADLGKGVKVETGEIIFICFGVILFVGIMIGVGCCLADAAQHRRRKLTFPGAEDYVSHGRMSVRKWIKTISAPDMIAEQYDIAYAGGELPKDRYQRLALPMYADGGKKFDACALPKKWLAPLGAPLRKLYLCFFWNDICKVMYKDCYWGTKRLRDWNQETEANEETPARWLGECKPCCYAADSFNSCANWMCCGCCGMECKTLQDSTTNCVKSLGDPNCCVIEDGKVTGTPNMPTIPSCKVNNCGGCEGCNVSCAKPEETMIAPGENDSPEAHAAYNAYLEKAAKVNSEKKAAEAKERAKKAIQAASMKAQMEEERSS</sequence>
<keyword evidence="2" id="KW-1133">Transmembrane helix</keyword>
<keyword evidence="2" id="KW-0472">Membrane</keyword>
<organism evidence="3 4">
    <name type="scientific">Bathycoccus prasinos</name>
    <dbReference type="NCBI Taxonomy" id="41875"/>
    <lineage>
        <taxon>Eukaryota</taxon>
        <taxon>Viridiplantae</taxon>
        <taxon>Chlorophyta</taxon>
        <taxon>Mamiellophyceae</taxon>
        <taxon>Mamiellales</taxon>
        <taxon>Bathycoccaceae</taxon>
        <taxon>Bathycoccus</taxon>
    </lineage>
</organism>
<proteinExistence type="predicted"/>
<reference evidence="3 4" key="1">
    <citation type="submission" date="2011-10" db="EMBL/GenBank/DDBJ databases">
        <authorList>
            <person name="Genoscope - CEA"/>
        </authorList>
    </citation>
    <scope>NUCLEOTIDE SEQUENCE [LARGE SCALE GENOMIC DNA]</scope>
    <source>
        <strain evidence="3 4">RCC 1105</strain>
    </source>
</reference>
<evidence type="ECO:0000256" key="2">
    <source>
        <dbReference type="SAM" id="Phobius"/>
    </source>
</evidence>
<name>K8F1Z3_9CHLO</name>
<feature type="transmembrane region" description="Helical" evidence="2">
    <location>
        <begin position="23"/>
        <end position="45"/>
    </location>
</feature>
<dbReference type="AlphaFoldDB" id="K8F1Z3"/>
<keyword evidence="2" id="KW-0812">Transmembrane</keyword>
<dbReference type="RefSeq" id="XP_007509700.1">
    <property type="nucleotide sequence ID" value="XM_007509638.1"/>
</dbReference>
<feature type="region of interest" description="Disordered" evidence="1">
    <location>
        <begin position="299"/>
        <end position="326"/>
    </location>
</feature>
<dbReference type="EMBL" id="FO082267">
    <property type="protein sequence ID" value="CCO18815.1"/>
    <property type="molecule type" value="Genomic_DNA"/>
</dbReference>
<keyword evidence="4" id="KW-1185">Reference proteome</keyword>
<protein>
    <submittedName>
        <fullName evidence="3">Uncharacterized protein</fullName>
    </submittedName>
</protein>
<accession>K8F1Z3</accession>
<dbReference type="Proteomes" id="UP000198341">
    <property type="component" value="Chromosome 12"/>
</dbReference>
<evidence type="ECO:0000313" key="3">
    <source>
        <dbReference type="EMBL" id="CCO18815.1"/>
    </source>
</evidence>
<dbReference type="GeneID" id="19012604"/>
<evidence type="ECO:0000313" key="4">
    <source>
        <dbReference type="Proteomes" id="UP000198341"/>
    </source>
</evidence>
<gene>
    <name evidence="3" type="ordered locus">Bathy12g00890</name>
</gene>
<evidence type="ECO:0000256" key="1">
    <source>
        <dbReference type="SAM" id="MobiDB-lite"/>
    </source>
</evidence>